<sequence>MTVTDVEYAILLARSCDESRPDMEQVYSRQARKLDADSTSLQVFVGRYMEQLPVSLRTAQTSARQWGLETLILPVTQAVENFFTRECELSQAGGLLALIDRAYLGHRLLEELNDQLRLRLGRFILHVDMTEANMVAHTLIGEPYASELEGIVEQTLSILMDGFEQAPVLVTREEPGILRPFMDQHALRVRMPN</sequence>
<dbReference type="OrthoDB" id="5731249at2"/>
<dbReference type="Proteomes" id="UP000297475">
    <property type="component" value="Unassembled WGS sequence"/>
</dbReference>
<dbReference type="RefSeq" id="WP_135484296.1">
    <property type="nucleotide sequence ID" value="NZ_SRMF01000008.1"/>
</dbReference>
<accession>A0A4Z0W492</accession>
<dbReference type="AlphaFoldDB" id="A0A4Z0W492"/>
<dbReference type="EMBL" id="SRMF01000008">
    <property type="protein sequence ID" value="TGG91512.1"/>
    <property type="molecule type" value="Genomic_DNA"/>
</dbReference>
<protein>
    <submittedName>
        <fullName evidence="1">Uncharacterized protein</fullName>
    </submittedName>
</protein>
<reference evidence="1 2" key="1">
    <citation type="submission" date="2019-04" db="EMBL/GenBank/DDBJ databases">
        <title>Natronospirillum operosus gen. nov., sp. nov., a haloalkaliphilic satellite isolated from decaying biomass of laboratory culture of cyanobacterium Geitlerinema sp. and proposal of Natronospirillaceae fam. nov. and Saccharospirillaceae fam. nov.</title>
        <authorList>
            <person name="Kevbrin V."/>
            <person name="Boltyanskaya Y."/>
            <person name="Koziaeva V."/>
            <person name="Grouzdev D.S."/>
            <person name="Park M."/>
            <person name="Cho J."/>
        </authorList>
    </citation>
    <scope>NUCLEOTIDE SEQUENCE [LARGE SCALE GENOMIC DNA]</scope>
    <source>
        <strain evidence="1 2">G-116</strain>
    </source>
</reference>
<evidence type="ECO:0000313" key="1">
    <source>
        <dbReference type="EMBL" id="TGG91512.1"/>
    </source>
</evidence>
<evidence type="ECO:0000313" key="2">
    <source>
        <dbReference type="Proteomes" id="UP000297475"/>
    </source>
</evidence>
<organism evidence="1 2">
    <name type="scientific">Natronospirillum operosum</name>
    <dbReference type="NCBI Taxonomy" id="2759953"/>
    <lineage>
        <taxon>Bacteria</taxon>
        <taxon>Pseudomonadati</taxon>
        <taxon>Pseudomonadota</taxon>
        <taxon>Gammaproteobacteria</taxon>
        <taxon>Oceanospirillales</taxon>
        <taxon>Natronospirillaceae</taxon>
        <taxon>Natronospirillum</taxon>
    </lineage>
</organism>
<proteinExistence type="predicted"/>
<gene>
    <name evidence="1" type="ORF">E4656_15900</name>
</gene>
<keyword evidence="2" id="KW-1185">Reference proteome</keyword>
<comment type="caution">
    <text evidence="1">The sequence shown here is derived from an EMBL/GenBank/DDBJ whole genome shotgun (WGS) entry which is preliminary data.</text>
</comment>
<name>A0A4Z0W492_9GAMM</name>